<feature type="region of interest" description="Disordered" evidence="1">
    <location>
        <begin position="161"/>
        <end position="205"/>
    </location>
</feature>
<dbReference type="Proteomes" id="UP000237271">
    <property type="component" value="Unassembled WGS sequence"/>
</dbReference>
<gene>
    <name evidence="2" type="ORF">PHPALM_16213</name>
</gene>
<comment type="caution">
    <text evidence="2">The sequence shown here is derived from an EMBL/GenBank/DDBJ whole genome shotgun (WGS) entry which is preliminary data.</text>
</comment>
<sequence length="289" mass="31881">MVLGVKESVSGKLYRLTADGAEERVCGGKGAVYLSGPKVALRCCGKTSIVATRQTKQSILRQGDVLLLGLRDAFYANGTLTKYEVVDTDAAPPKLALHVLPTRVPSITMSSAASNQLKKPKTSRVPVATGSRLVSSFFAKRNSKPSPKKLEKRQEKVEIELEDATASKSDEEEISTKGVKMQDLTVDSDVSSPREDDVFEKELENSTSAAKDWMAAFGRNGVKKHKVENSTVGSDGWKSRKDKMKPEKQKGSRRFNYESRNDYDDSDEDEHYSRSHDEVGQLLDQCEGI</sequence>
<feature type="compositionally biased region" description="Basic and acidic residues" evidence="1">
    <location>
        <begin position="244"/>
        <end position="263"/>
    </location>
</feature>
<name>A0A2P4XQA0_9STRA</name>
<dbReference type="GO" id="GO:0004386">
    <property type="term" value="F:helicase activity"/>
    <property type="evidence" value="ECO:0007669"/>
    <property type="project" value="UniProtKB-KW"/>
</dbReference>
<feature type="region of interest" description="Disordered" evidence="1">
    <location>
        <begin position="218"/>
        <end position="289"/>
    </location>
</feature>
<evidence type="ECO:0000313" key="2">
    <source>
        <dbReference type="EMBL" id="POM67728.1"/>
    </source>
</evidence>
<dbReference type="OrthoDB" id="448448at2759"/>
<reference evidence="2 3" key="1">
    <citation type="journal article" date="2017" name="Genome Biol. Evol.">
        <title>Phytophthora megakarya and P. palmivora, closely related causal agents of cacao black pod rot, underwent increases in genome sizes and gene numbers by different mechanisms.</title>
        <authorList>
            <person name="Ali S.S."/>
            <person name="Shao J."/>
            <person name="Lary D.J."/>
            <person name="Kronmiller B."/>
            <person name="Shen D."/>
            <person name="Strem M.D."/>
            <person name="Amoako-Attah I."/>
            <person name="Akrofi A.Y."/>
            <person name="Begoude B.A."/>
            <person name="Ten Hoopen G.M."/>
            <person name="Coulibaly K."/>
            <person name="Kebe B.I."/>
            <person name="Melnick R.L."/>
            <person name="Guiltinan M.J."/>
            <person name="Tyler B.M."/>
            <person name="Meinhardt L.W."/>
            <person name="Bailey B.A."/>
        </authorList>
    </citation>
    <scope>NUCLEOTIDE SEQUENCE [LARGE SCALE GENOMIC DNA]</scope>
    <source>
        <strain evidence="3">sbr112.9</strain>
    </source>
</reference>
<feature type="compositionally biased region" description="Basic and acidic residues" evidence="1">
    <location>
        <begin position="192"/>
        <end position="204"/>
    </location>
</feature>
<evidence type="ECO:0000256" key="1">
    <source>
        <dbReference type="SAM" id="MobiDB-lite"/>
    </source>
</evidence>
<evidence type="ECO:0000313" key="3">
    <source>
        <dbReference type="Proteomes" id="UP000237271"/>
    </source>
</evidence>
<keyword evidence="2" id="KW-0378">Hydrolase</keyword>
<keyword evidence="2" id="KW-0067">ATP-binding</keyword>
<accession>A0A2P4XQA0</accession>
<organism evidence="2 3">
    <name type="scientific">Phytophthora palmivora</name>
    <dbReference type="NCBI Taxonomy" id="4796"/>
    <lineage>
        <taxon>Eukaryota</taxon>
        <taxon>Sar</taxon>
        <taxon>Stramenopiles</taxon>
        <taxon>Oomycota</taxon>
        <taxon>Peronosporomycetes</taxon>
        <taxon>Peronosporales</taxon>
        <taxon>Peronosporaceae</taxon>
        <taxon>Phytophthora</taxon>
    </lineage>
</organism>
<feature type="non-terminal residue" evidence="2">
    <location>
        <position position="289"/>
    </location>
</feature>
<dbReference type="AlphaFoldDB" id="A0A2P4XQA0"/>
<proteinExistence type="predicted"/>
<dbReference type="EMBL" id="NCKW01008730">
    <property type="protein sequence ID" value="POM67728.1"/>
    <property type="molecule type" value="Genomic_DNA"/>
</dbReference>
<keyword evidence="3" id="KW-1185">Reference proteome</keyword>
<protein>
    <submittedName>
        <fullName evidence="2">ATP-dependent helicase</fullName>
    </submittedName>
</protein>
<keyword evidence="2" id="KW-0547">Nucleotide-binding</keyword>
<keyword evidence="2" id="KW-0347">Helicase</keyword>